<evidence type="ECO:0000313" key="3">
    <source>
        <dbReference type="Proteomes" id="UP001281761"/>
    </source>
</evidence>
<dbReference type="Proteomes" id="UP001281761">
    <property type="component" value="Unassembled WGS sequence"/>
</dbReference>
<proteinExistence type="predicted"/>
<keyword evidence="1" id="KW-0812">Transmembrane</keyword>
<evidence type="ECO:0000313" key="2">
    <source>
        <dbReference type="EMBL" id="KAK2961263.1"/>
    </source>
</evidence>
<feature type="transmembrane region" description="Helical" evidence="1">
    <location>
        <begin position="84"/>
        <end position="104"/>
    </location>
</feature>
<sequence>MVKWRIRRKNVLNHQMESGCGAHAPNKYPLCSGHSSLLAVFRFLTVISEPFWLFNVLSFFLFRGIGLALRWCFINSHGSFLNHAFLWCVLLSFFSLLFFLLSFLSRTLLRFRGSHVLCLLLLHLPPLIFLHLVGENSGRRHLFAPPDVNVYPVHWLTFE</sequence>
<evidence type="ECO:0008006" key="4">
    <source>
        <dbReference type="Google" id="ProtNLM"/>
    </source>
</evidence>
<keyword evidence="1" id="KW-0472">Membrane</keyword>
<reference evidence="2 3" key="1">
    <citation type="journal article" date="2022" name="bioRxiv">
        <title>Genomics of Preaxostyla Flagellates Illuminates Evolutionary Transitions and the Path Towards Mitochondrial Loss.</title>
        <authorList>
            <person name="Novak L.V.F."/>
            <person name="Treitli S.C."/>
            <person name="Pyrih J."/>
            <person name="Halakuc P."/>
            <person name="Pipaliya S.V."/>
            <person name="Vacek V."/>
            <person name="Brzon O."/>
            <person name="Soukal P."/>
            <person name="Eme L."/>
            <person name="Dacks J.B."/>
            <person name="Karnkowska A."/>
            <person name="Elias M."/>
            <person name="Hampl V."/>
        </authorList>
    </citation>
    <scope>NUCLEOTIDE SEQUENCE [LARGE SCALE GENOMIC DNA]</scope>
    <source>
        <strain evidence="2">NAU3</strain>
        <tissue evidence="2">Gut</tissue>
    </source>
</reference>
<feature type="transmembrane region" description="Helical" evidence="1">
    <location>
        <begin position="51"/>
        <end position="72"/>
    </location>
</feature>
<name>A0ABQ9YBW5_9EUKA</name>
<comment type="caution">
    <text evidence="2">The sequence shown here is derived from an EMBL/GenBank/DDBJ whole genome shotgun (WGS) entry which is preliminary data.</text>
</comment>
<evidence type="ECO:0000256" key="1">
    <source>
        <dbReference type="SAM" id="Phobius"/>
    </source>
</evidence>
<accession>A0ABQ9YBW5</accession>
<protein>
    <recommendedName>
        <fullName evidence="4">Transmembrane protein</fullName>
    </recommendedName>
</protein>
<organism evidence="2 3">
    <name type="scientific">Blattamonas nauphoetae</name>
    <dbReference type="NCBI Taxonomy" id="2049346"/>
    <lineage>
        <taxon>Eukaryota</taxon>
        <taxon>Metamonada</taxon>
        <taxon>Preaxostyla</taxon>
        <taxon>Oxymonadida</taxon>
        <taxon>Blattamonas</taxon>
    </lineage>
</organism>
<keyword evidence="3" id="KW-1185">Reference proteome</keyword>
<feature type="transmembrane region" description="Helical" evidence="1">
    <location>
        <begin position="116"/>
        <end position="134"/>
    </location>
</feature>
<dbReference type="EMBL" id="JARBJD010000017">
    <property type="protein sequence ID" value="KAK2961263.1"/>
    <property type="molecule type" value="Genomic_DNA"/>
</dbReference>
<gene>
    <name evidence="2" type="ORF">BLNAU_3709</name>
</gene>
<keyword evidence="1" id="KW-1133">Transmembrane helix</keyword>